<gene>
    <name evidence="2" type="ORF">TRFO_31839</name>
</gene>
<dbReference type="RefSeq" id="XP_068354536.1">
    <property type="nucleotide sequence ID" value="XM_068508161.1"/>
</dbReference>
<dbReference type="EMBL" id="MLAK01000914">
    <property type="protein sequence ID" value="OHT01400.1"/>
    <property type="molecule type" value="Genomic_DNA"/>
</dbReference>
<reference evidence="2" key="1">
    <citation type="submission" date="2016-10" db="EMBL/GenBank/DDBJ databases">
        <authorList>
            <person name="Benchimol M."/>
            <person name="Almeida L.G."/>
            <person name="Vasconcelos A.T."/>
            <person name="Perreira-Neves A."/>
            <person name="Rosa I.A."/>
            <person name="Tasca T."/>
            <person name="Bogo M.R."/>
            <person name="de Souza W."/>
        </authorList>
    </citation>
    <scope>NUCLEOTIDE SEQUENCE [LARGE SCALE GENOMIC DNA]</scope>
    <source>
        <strain evidence="2">K</strain>
    </source>
</reference>
<accession>A0A1J4JSK1</accession>
<dbReference type="GO" id="GO:0004527">
    <property type="term" value="F:exonuclease activity"/>
    <property type="evidence" value="ECO:0007669"/>
    <property type="project" value="UniProtKB-KW"/>
</dbReference>
<keyword evidence="2" id="KW-0540">Nuclease</keyword>
<dbReference type="Proteomes" id="UP000179807">
    <property type="component" value="Unassembled WGS sequence"/>
</dbReference>
<dbReference type="Gene3D" id="3.60.10.10">
    <property type="entry name" value="Endonuclease/exonuclease/phosphatase"/>
    <property type="match status" value="1"/>
</dbReference>
<dbReference type="InterPro" id="IPR000300">
    <property type="entry name" value="IPPc"/>
</dbReference>
<name>A0A1J4JSK1_9EUKA</name>
<dbReference type="SUPFAM" id="SSF56219">
    <property type="entry name" value="DNase I-like"/>
    <property type="match status" value="1"/>
</dbReference>
<protein>
    <submittedName>
        <fullName evidence="2">Endonuclease/Exonuclease/phosphatase family protein</fullName>
    </submittedName>
</protein>
<feature type="domain" description="Inositol polyphosphate-related phosphatase" evidence="1">
    <location>
        <begin position="169"/>
        <end position="498"/>
    </location>
</feature>
<dbReference type="GeneID" id="94842865"/>
<dbReference type="InterPro" id="IPR046985">
    <property type="entry name" value="IP5"/>
</dbReference>
<dbReference type="GO" id="GO:0004439">
    <property type="term" value="F:phosphatidylinositol-4,5-bisphosphate 5-phosphatase activity"/>
    <property type="evidence" value="ECO:0007669"/>
    <property type="project" value="TreeGrafter"/>
</dbReference>
<dbReference type="OrthoDB" id="7862313at2759"/>
<dbReference type="SMART" id="SM00128">
    <property type="entry name" value="IPPc"/>
    <property type="match status" value="1"/>
</dbReference>
<comment type="caution">
    <text evidence="2">The sequence shown here is derived from an EMBL/GenBank/DDBJ whole genome shotgun (WGS) entry which is preliminary data.</text>
</comment>
<dbReference type="PANTHER" id="PTHR11200:SF300">
    <property type="entry name" value="TYPE II INOSITOL 1,4,5-TRISPHOSPHATE 5-PHOSPHATASE"/>
    <property type="match status" value="1"/>
</dbReference>
<dbReference type="AlphaFoldDB" id="A0A1J4JSK1"/>
<dbReference type="PANTHER" id="PTHR11200">
    <property type="entry name" value="INOSITOL 5-PHOSPHATASE"/>
    <property type="match status" value="1"/>
</dbReference>
<dbReference type="InterPro" id="IPR036691">
    <property type="entry name" value="Endo/exonu/phosph_ase_sf"/>
</dbReference>
<dbReference type="GO" id="GO:0046856">
    <property type="term" value="P:phosphatidylinositol dephosphorylation"/>
    <property type="evidence" value="ECO:0007669"/>
    <property type="project" value="InterPro"/>
</dbReference>
<evidence type="ECO:0000313" key="3">
    <source>
        <dbReference type="Proteomes" id="UP000179807"/>
    </source>
</evidence>
<evidence type="ECO:0000313" key="2">
    <source>
        <dbReference type="EMBL" id="OHT01400.1"/>
    </source>
</evidence>
<keyword evidence="2" id="KW-0255">Endonuclease</keyword>
<organism evidence="2 3">
    <name type="scientific">Tritrichomonas foetus</name>
    <dbReference type="NCBI Taxonomy" id="1144522"/>
    <lineage>
        <taxon>Eukaryota</taxon>
        <taxon>Metamonada</taxon>
        <taxon>Parabasalia</taxon>
        <taxon>Tritrichomonadida</taxon>
        <taxon>Tritrichomonadidae</taxon>
        <taxon>Tritrichomonas</taxon>
    </lineage>
</organism>
<proteinExistence type="predicted"/>
<sequence>MEIFLNYCSSWLQNAGSLLASHKKLTASINLERNALTLAYLLIKDQSSSIKAIFPLDQYVSCGYIDDHHASLIFQDGPVIALDFGFDSIKDTNIFLTQVTFCSRINKHTMNRFKSINDDFLNQYGYSPQKVKFPPFLLPLTPLAKDPITRKNWISRCNYLNYQFVSSIDFASICFLTWNVEQKAPDDQTHRFIEFIFDKNIDIIVIALEEIDFSARAIVTGTSKMTTSWAQVFKRASETVGYESITASSLGGVFLNILYKKDSKFTINVNVLGNMRLGGAGLTCNKSAISAIITVNQVKIGIGAAHFSAHNEELDQRNSQFSQLIDSFEGHSLQFLVVLGDLNYRIDFPYSETIDKIKNNELDFLLEKDQLTNVLRTHPKISEFDEPKITFKPTFKFDENCNVYDTSPRHRIPSWTDRILIKTVKSVLTIGPAENMIFETDSFDEVCNCAKNLSTTFTEPLPNYPFLPECILYKSYDVQFSDHRPVSAEYRFPIPIIDIEKKKFLQKTIEEKLEEYEKIGTPCIESCEEKIDLKIHEKSVVTITNVSRMIGNWIITEKPKFFEISPIKGTLMPSESVDIQILSTRAFQKDSISINIDDGTPIVLEMSCS</sequence>
<dbReference type="VEuPathDB" id="TrichDB:TRFO_31839"/>
<dbReference type="Pfam" id="PF22669">
    <property type="entry name" value="Exo_endo_phos2"/>
    <property type="match status" value="1"/>
</dbReference>
<keyword evidence="2" id="KW-0378">Hydrolase</keyword>
<evidence type="ECO:0000259" key="1">
    <source>
        <dbReference type="SMART" id="SM00128"/>
    </source>
</evidence>
<dbReference type="GO" id="GO:0004519">
    <property type="term" value="F:endonuclease activity"/>
    <property type="evidence" value="ECO:0007669"/>
    <property type="project" value="UniProtKB-KW"/>
</dbReference>
<keyword evidence="3" id="KW-1185">Reference proteome</keyword>